<organism evidence="1 2">
    <name type="scientific">Oxytricha trifallax</name>
    <dbReference type="NCBI Taxonomy" id="1172189"/>
    <lineage>
        <taxon>Eukaryota</taxon>
        <taxon>Sar</taxon>
        <taxon>Alveolata</taxon>
        <taxon>Ciliophora</taxon>
        <taxon>Intramacronucleata</taxon>
        <taxon>Spirotrichea</taxon>
        <taxon>Stichotrichia</taxon>
        <taxon>Sporadotrichida</taxon>
        <taxon>Oxytrichidae</taxon>
        <taxon>Oxytrichinae</taxon>
        <taxon>Oxytricha</taxon>
    </lineage>
</organism>
<dbReference type="AlphaFoldDB" id="A0A073HX31"/>
<evidence type="ECO:0000313" key="2">
    <source>
        <dbReference type="Proteomes" id="UP000053232"/>
    </source>
</evidence>
<accession>A0A073HX31</accession>
<dbReference type="Proteomes" id="UP000053232">
    <property type="component" value="Unassembled WGS sequence"/>
</dbReference>
<reference evidence="2" key="1">
    <citation type="journal article" date="2014" name="Cell">
        <title>The Architecture of a Scrambled Genome Reveals Massive Levels of Genomic Rearrangement during Development.</title>
        <authorList>
            <person name="Chen X."/>
            <person name="Bracht J.R."/>
            <person name="Goldman A.D."/>
            <person name="Dolzhenko E."/>
            <person name="Clay D.M."/>
            <person name="Swart E.C."/>
            <person name="Perlman D.H."/>
            <person name="Doak T.G."/>
            <person name="Stuart A."/>
            <person name="Amemiya C.T."/>
            <person name="Sebra R.P."/>
            <person name="Landweber L.F."/>
        </authorList>
    </citation>
    <scope>NUCLEOTIDE SEQUENCE [LARGE SCALE GENOMIC DNA]</scope>
    <source>
        <strain evidence="2">JRB310</strain>
    </source>
</reference>
<evidence type="ECO:0000313" key="1">
    <source>
        <dbReference type="EMBL" id="KEJ82518.1"/>
    </source>
</evidence>
<sequence length="154" mass="17941">MAYRIVGVDFKISKLANMMETNQVRDPEDCGILATLIINHLALELDGQPVFQIFSKDWVNMQRYYLKFNLEIGFTKMEIGRSGKAIIEDEAVREMEGKSELIWQGTDDEMGTSSYYYDPKIDRWDELVCREIPKRQLEQELFECEGKLSEIIEG</sequence>
<gene>
    <name evidence="1" type="ORF">OXYTRIMIC_579</name>
</gene>
<name>A0A073HX31_9SPIT</name>
<keyword evidence="2" id="KW-1185">Reference proteome</keyword>
<comment type="caution">
    <text evidence="1">The sequence shown here is derived from an EMBL/GenBank/DDBJ whole genome shotgun (WGS) entry which is preliminary data.</text>
</comment>
<protein>
    <submittedName>
        <fullName evidence="1">Uncharacterized protein</fullName>
    </submittedName>
</protein>
<proteinExistence type="predicted"/>
<dbReference type="EMBL" id="ARYC01017949">
    <property type="protein sequence ID" value="KEJ82518.1"/>
    <property type="molecule type" value="Genomic_DNA"/>
</dbReference>